<organism evidence="1 2">
    <name type="scientific">Lampropedia aestuarii</name>
    <dbReference type="NCBI Taxonomy" id="2562762"/>
    <lineage>
        <taxon>Bacteria</taxon>
        <taxon>Pseudomonadati</taxon>
        <taxon>Pseudomonadota</taxon>
        <taxon>Betaproteobacteria</taxon>
        <taxon>Burkholderiales</taxon>
        <taxon>Comamonadaceae</taxon>
        <taxon>Lampropedia</taxon>
    </lineage>
</organism>
<dbReference type="AlphaFoldDB" id="A0A4S5BLH1"/>
<dbReference type="InterPro" id="IPR031325">
    <property type="entry name" value="RHS_repeat"/>
</dbReference>
<dbReference type="InterPro" id="IPR006530">
    <property type="entry name" value="YD"/>
</dbReference>
<dbReference type="NCBIfam" id="TIGR01643">
    <property type="entry name" value="YD_repeat_2x"/>
    <property type="match status" value="1"/>
</dbReference>
<evidence type="ECO:0000313" key="1">
    <source>
        <dbReference type="EMBL" id="THJ30306.1"/>
    </source>
</evidence>
<dbReference type="Pfam" id="PF05593">
    <property type="entry name" value="RHS_repeat"/>
    <property type="match status" value="1"/>
</dbReference>
<dbReference type="Gene3D" id="2.180.10.10">
    <property type="entry name" value="RHS repeat-associated core"/>
    <property type="match status" value="1"/>
</dbReference>
<keyword evidence="2" id="KW-1185">Reference proteome</keyword>
<proteinExistence type="predicted"/>
<evidence type="ECO:0000313" key="2">
    <source>
        <dbReference type="Proteomes" id="UP000306236"/>
    </source>
</evidence>
<evidence type="ECO:0008006" key="3">
    <source>
        <dbReference type="Google" id="ProtNLM"/>
    </source>
</evidence>
<dbReference type="Proteomes" id="UP000306236">
    <property type="component" value="Unassembled WGS sequence"/>
</dbReference>
<comment type="caution">
    <text evidence="1">The sequence shown here is derived from an EMBL/GenBank/DDBJ whole genome shotgun (WGS) entry which is preliminary data.</text>
</comment>
<dbReference type="EMBL" id="SSWX01000049">
    <property type="protein sequence ID" value="THJ30306.1"/>
    <property type="molecule type" value="Genomic_DNA"/>
</dbReference>
<accession>A0A4S5BLH1</accession>
<name>A0A4S5BLH1_9BURK</name>
<gene>
    <name evidence="1" type="ORF">E8K88_17790</name>
</gene>
<protein>
    <recommendedName>
        <fullName evidence="3">RHS repeat protein</fullName>
    </recommendedName>
</protein>
<reference evidence="1 2" key="1">
    <citation type="submission" date="2019-04" db="EMBL/GenBank/DDBJ databases">
        <title>Lampropedia sp YIM MLB12 draf genome.</title>
        <authorList>
            <person name="Wang Y.-X."/>
        </authorList>
    </citation>
    <scope>NUCLEOTIDE SEQUENCE [LARGE SCALE GENOMIC DNA]</scope>
    <source>
        <strain evidence="1 2">YIM MLB12</strain>
    </source>
</reference>
<sequence>MWDVEHQLQAAIVTRSGNTDAPSTQRFTYQYDAFGRRIAKTDAFGHTLFA</sequence>